<reference evidence="1" key="1">
    <citation type="submission" date="2014-09" db="EMBL/GenBank/DDBJ databases">
        <authorList>
            <person name="Magalhaes I.L.F."/>
            <person name="Oliveira U."/>
            <person name="Santos F.R."/>
            <person name="Vidigal T.H.D.A."/>
            <person name="Brescovit A.D."/>
            <person name="Santos A.J."/>
        </authorList>
    </citation>
    <scope>NUCLEOTIDE SEQUENCE</scope>
    <source>
        <tissue evidence="1">Shoot tissue taken approximately 20 cm above the soil surface</tissue>
    </source>
</reference>
<reference evidence="1" key="2">
    <citation type="journal article" date="2015" name="Data Brief">
        <title>Shoot transcriptome of the giant reed, Arundo donax.</title>
        <authorList>
            <person name="Barrero R.A."/>
            <person name="Guerrero F.D."/>
            <person name="Moolhuijzen P."/>
            <person name="Goolsby J.A."/>
            <person name="Tidwell J."/>
            <person name="Bellgard S.E."/>
            <person name="Bellgard M.I."/>
        </authorList>
    </citation>
    <scope>NUCLEOTIDE SEQUENCE</scope>
    <source>
        <tissue evidence="1">Shoot tissue taken approximately 20 cm above the soil surface</tissue>
    </source>
</reference>
<dbReference type="AlphaFoldDB" id="A0A0A9AMH7"/>
<proteinExistence type="predicted"/>
<accession>A0A0A9AMH7</accession>
<sequence length="73" mass="7742">MKAKAEHISAIILVRTFHVRGGVFSLHKSRSSSLQFGGNSYTRAKASGHASTRVIVLGCHTLARTATCSGDTV</sequence>
<protein>
    <submittedName>
        <fullName evidence="1">Uncharacterized protein</fullName>
    </submittedName>
</protein>
<evidence type="ECO:0000313" key="1">
    <source>
        <dbReference type="EMBL" id="JAD48297.1"/>
    </source>
</evidence>
<dbReference type="EMBL" id="GBRH01249598">
    <property type="protein sequence ID" value="JAD48297.1"/>
    <property type="molecule type" value="Transcribed_RNA"/>
</dbReference>
<name>A0A0A9AMH7_ARUDO</name>
<organism evidence="1">
    <name type="scientific">Arundo donax</name>
    <name type="common">Giant reed</name>
    <name type="synonym">Donax arundinaceus</name>
    <dbReference type="NCBI Taxonomy" id="35708"/>
    <lineage>
        <taxon>Eukaryota</taxon>
        <taxon>Viridiplantae</taxon>
        <taxon>Streptophyta</taxon>
        <taxon>Embryophyta</taxon>
        <taxon>Tracheophyta</taxon>
        <taxon>Spermatophyta</taxon>
        <taxon>Magnoliopsida</taxon>
        <taxon>Liliopsida</taxon>
        <taxon>Poales</taxon>
        <taxon>Poaceae</taxon>
        <taxon>PACMAD clade</taxon>
        <taxon>Arundinoideae</taxon>
        <taxon>Arundineae</taxon>
        <taxon>Arundo</taxon>
    </lineage>
</organism>